<accession>D8LZ98</accession>
<dbReference type="InParanoid" id="D8LZ98"/>
<dbReference type="EMBL" id="FN668640">
    <property type="protein sequence ID" value="CBK21137.2"/>
    <property type="molecule type" value="Genomic_DNA"/>
</dbReference>
<protein>
    <recommendedName>
        <fullName evidence="2">EH domain-containing protein</fullName>
    </recommendedName>
</protein>
<dbReference type="RefSeq" id="XP_012895185.1">
    <property type="nucleotide sequence ID" value="XM_013039731.1"/>
</dbReference>
<keyword evidence="4" id="KW-1185">Reference proteome</keyword>
<dbReference type="SUPFAM" id="SSF47473">
    <property type="entry name" value="EF-hand"/>
    <property type="match status" value="1"/>
</dbReference>
<dbReference type="SMART" id="SM00027">
    <property type="entry name" value="EH"/>
    <property type="match status" value="1"/>
</dbReference>
<evidence type="ECO:0000259" key="2">
    <source>
        <dbReference type="SMART" id="SM00027"/>
    </source>
</evidence>
<dbReference type="Gene3D" id="1.10.238.10">
    <property type="entry name" value="EF-hand"/>
    <property type="match status" value="1"/>
</dbReference>
<dbReference type="AlphaFoldDB" id="D8LZ98"/>
<dbReference type="InterPro" id="IPR011992">
    <property type="entry name" value="EF-hand-dom_pair"/>
</dbReference>
<sequence>MLMLNALQKGAALPAKLPPAYEELLGEGKKSRGKKPSPKVPKDVDESEEEGDEEEEEEEEDDTWVLDKKTHNQLRKMFRNLSEDEDLMANAVALKEFKRSRVDDQGIKRVMRLVPRGQKEGVTEGQFIVIMFLLRQVKGGAELPSSLPASLKKIL</sequence>
<organism evidence="3">
    <name type="scientific">Blastocystis hominis</name>
    <dbReference type="NCBI Taxonomy" id="12968"/>
    <lineage>
        <taxon>Eukaryota</taxon>
        <taxon>Sar</taxon>
        <taxon>Stramenopiles</taxon>
        <taxon>Bigyra</taxon>
        <taxon>Opalozoa</taxon>
        <taxon>Opalinata</taxon>
        <taxon>Blastocystidae</taxon>
        <taxon>Blastocystis</taxon>
    </lineage>
</organism>
<name>D8LZ98_BLAHO</name>
<evidence type="ECO:0000256" key="1">
    <source>
        <dbReference type="SAM" id="MobiDB-lite"/>
    </source>
</evidence>
<evidence type="ECO:0000313" key="3">
    <source>
        <dbReference type="EMBL" id="CBK21137.2"/>
    </source>
</evidence>
<dbReference type="InterPro" id="IPR000261">
    <property type="entry name" value="EH_dom"/>
</dbReference>
<dbReference type="Proteomes" id="UP000008312">
    <property type="component" value="Unassembled WGS sequence"/>
</dbReference>
<proteinExistence type="predicted"/>
<reference evidence="3" key="1">
    <citation type="submission" date="2010-02" db="EMBL/GenBank/DDBJ databases">
        <title>Sequencing and annotation of the Blastocystis hominis genome.</title>
        <authorList>
            <person name="Wincker P."/>
        </authorList>
    </citation>
    <scope>NUCLEOTIDE SEQUENCE</scope>
    <source>
        <strain evidence="3">Singapore isolate B</strain>
    </source>
</reference>
<feature type="region of interest" description="Disordered" evidence="1">
    <location>
        <begin position="24"/>
        <end position="65"/>
    </location>
</feature>
<evidence type="ECO:0000313" key="4">
    <source>
        <dbReference type="Proteomes" id="UP000008312"/>
    </source>
</evidence>
<feature type="domain" description="EH" evidence="2">
    <location>
        <begin position="63"/>
        <end position="153"/>
    </location>
</feature>
<gene>
    <name evidence="3" type="ORF">GSBLH_T00001337001</name>
</gene>
<dbReference type="GeneID" id="24918603"/>
<feature type="compositionally biased region" description="Acidic residues" evidence="1">
    <location>
        <begin position="45"/>
        <end position="64"/>
    </location>
</feature>